<dbReference type="InterPro" id="IPR036390">
    <property type="entry name" value="WH_DNA-bd_sf"/>
</dbReference>
<dbReference type="CDD" id="cd08412">
    <property type="entry name" value="PBP2_PAO1_like"/>
    <property type="match status" value="1"/>
</dbReference>
<keyword evidence="3" id="KW-0238">DNA-binding</keyword>
<name>A0A6I6IWJ9_9RHOB</name>
<gene>
    <name evidence="6" type="ORF">EI983_01765</name>
</gene>
<dbReference type="KEGG" id="rom:EI983_01765"/>
<dbReference type="PANTHER" id="PTHR30346">
    <property type="entry name" value="TRANSCRIPTIONAL DUAL REGULATOR HCAR-RELATED"/>
    <property type="match status" value="1"/>
</dbReference>
<sequence>MSISVRQARYFIAAADFGQVSLAAKELNISQSAVTTAIKQLEETLGVKLFSRVAKGVYLTAEGARFLSHARNIIAAVNEATQSPLRVESGAEGRLKVGLTYTVAGYFMPRHHARFLRSYPQIEIELVELPRNAIEHRLVEGDLDMAVILVSNLRNKKDIAYETLFRSRRRLWLPPGHGLLSAPSVSLADVAREPYIMLTVDEAAQTAGSYWTRHGLKPNISFRTASIEAIRSMVAAGMGVTILSDMVYRPWSLEGQRLETRGLEVDVPTMDVGIAWSKARAESPAAKTLRDFLSTSVSDGVH</sequence>
<dbReference type="Proteomes" id="UP000428330">
    <property type="component" value="Chromosome"/>
</dbReference>
<feature type="domain" description="HTH lysR-type" evidence="5">
    <location>
        <begin position="3"/>
        <end position="60"/>
    </location>
</feature>
<dbReference type="Gene3D" id="3.40.190.10">
    <property type="entry name" value="Periplasmic binding protein-like II"/>
    <property type="match status" value="2"/>
</dbReference>
<evidence type="ECO:0000313" key="6">
    <source>
        <dbReference type="EMBL" id="QGX97068.1"/>
    </source>
</evidence>
<evidence type="ECO:0000256" key="3">
    <source>
        <dbReference type="ARBA" id="ARBA00023125"/>
    </source>
</evidence>
<protein>
    <submittedName>
        <fullName evidence="6">LysR family transcriptional regulator</fullName>
    </submittedName>
</protein>
<dbReference type="GO" id="GO:0032993">
    <property type="term" value="C:protein-DNA complex"/>
    <property type="evidence" value="ECO:0007669"/>
    <property type="project" value="TreeGrafter"/>
</dbReference>
<dbReference type="FunFam" id="1.10.10.10:FF:000001">
    <property type="entry name" value="LysR family transcriptional regulator"/>
    <property type="match status" value="1"/>
</dbReference>
<dbReference type="AlphaFoldDB" id="A0A6I6IWJ9"/>
<dbReference type="InterPro" id="IPR005119">
    <property type="entry name" value="LysR_subst-bd"/>
</dbReference>
<evidence type="ECO:0000256" key="1">
    <source>
        <dbReference type="ARBA" id="ARBA00009437"/>
    </source>
</evidence>
<evidence type="ECO:0000313" key="7">
    <source>
        <dbReference type="Proteomes" id="UP000428330"/>
    </source>
</evidence>
<keyword evidence="2" id="KW-0805">Transcription regulation</keyword>
<dbReference type="SUPFAM" id="SSF46785">
    <property type="entry name" value="Winged helix' DNA-binding domain"/>
    <property type="match status" value="1"/>
</dbReference>
<dbReference type="RefSeq" id="WP_157705573.1">
    <property type="nucleotide sequence ID" value="NZ_CP034348.1"/>
</dbReference>
<dbReference type="InterPro" id="IPR036388">
    <property type="entry name" value="WH-like_DNA-bd_sf"/>
</dbReference>
<evidence type="ECO:0000259" key="5">
    <source>
        <dbReference type="PROSITE" id="PS50931"/>
    </source>
</evidence>
<dbReference type="InterPro" id="IPR000847">
    <property type="entry name" value="LysR_HTH_N"/>
</dbReference>
<proteinExistence type="inferred from homology"/>
<dbReference type="EMBL" id="CP034348">
    <property type="protein sequence ID" value="QGX97068.1"/>
    <property type="molecule type" value="Genomic_DNA"/>
</dbReference>
<dbReference type="Gene3D" id="1.10.10.10">
    <property type="entry name" value="Winged helix-like DNA-binding domain superfamily/Winged helix DNA-binding domain"/>
    <property type="match status" value="1"/>
</dbReference>
<comment type="similarity">
    <text evidence="1">Belongs to the LysR transcriptional regulatory family.</text>
</comment>
<dbReference type="SUPFAM" id="SSF53850">
    <property type="entry name" value="Periplasmic binding protein-like II"/>
    <property type="match status" value="1"/>
</dbReference>
<dbReference type="Pfam" id="PF00126">
    <property type="entry name" value="HTH_1"/>
    <property type="match status" value="1"/>
</dbReference>
<evidence type="ECO:0000256" key="4">
    <source>
        <dbReference type="ARBA" id="ARBA00023163"/>
    </source>
</evidence>
<accession>A0A6I6IWJ9</accession>
<keyword evidence="4" id="KW-0804">Transcription</keyword>
<keyword evidence="7" id="KW-1185">Reference proteome</keyword>
<reference evidence="7" key="1">
    <citation type="submission" date="2018-12" db="EMBL/GenBank/DDBJ databases">
        <title>Complete genome sequence of Roseovarius sp. MME-070.</title>
        <authorList>
            <person name="Nam Y.-D."/>
            <person name="Kang J."/>
            <person name="Chung W.-H."/>
            <person name="Park Y.S."/>
        </authorList>
    </citation>
    <scope>NUCLEOTIDE SEQUENCE [LARGE SCALE GENOMIC DNA]</scope>
    <source>
        <strain evidence="7">MME-070</strain>
    </source>
</reference>
<dbReference type="PROSITE" id="PS50931">
    <property type="entry name" value="HTH_LYSR"/>
    <property type="match status" value="1"/>
</dbReference>
<evidence type="ECO:0000256" key="2">
    <source>
        <dbReference type="ARBA" id="ARBA00023015"/>
    </source>
</evidence>
<dbReference type="OrthoDB" id="9815174at2"/>
<dbReference type="GO" id="GO:0003677">
    <property type="term" value="F:DNA binding"/>
    <property type="evidence" value="ECO:0007669"/>
    <property type="project" value="UniProtKB-KW"/>
</dbReference>
<dbReference type="PRINTS" id="PR00039">
    <property type="entry name" value="HTHLYSR"/>
</dbReference>
<dbReference type="Pfam" id="PF03466">
    <property type="entry name" value="LysR_substrate"/>
    <property type="match status" value="1"/>
</dbReference>
<dbReference type="GO" id="GO:0003700">
    <property type="term" value="F:DNA-binding transcription factor activity"/>
    <property type="evidence" value="ECO:0007669"/>
    <property type="project" value="InterPro"/>
</dbReference>
<organism evidence="6 7">
    <name type="scientific">Roseovarius faecimaris</name>
    <dbReference type="NCBI Taxonomy" id="2494550"/>
    <lineage>
        <taxon>Bacteria</taxon>
        <taxon>Pseudomonadati</taxon>
        <taxon>Pseudomonadota</taxon>
        <taxon>Alphaproteobacteria</taxon>
        <taxon>Rhodobacterales</taxon>
        <taxon>Roseobacteraceae</taxon>
        <taxon>Roseovarius</taxon>
    </lineage>
</organism>
<dbReference type="PANTHER" id="PTHR30346:SF0">
    <property type="entry name" value="HCA OPERON TRANSCRIPTIONAL ACTIVATOR HCAR"/>
    <property type="match status" value="1"/>
</dbReference>